<dbReference type="InterPro" id="IPR047177">
    <property type="entry name" value="Pept_M20A"/>
</dbReference>
<dbReference type="InterPro" id="IPR001261">
    <property type="entry name" value="ArgE/DapE_CS"/>
</dbReference>
<comment type="similarity">
    <text evidence="1">Belongs to the peptidase M20A family.</text>
</comment>
<feature type="binding site" evidence="7">
    <location>
        <position position="193"/>
    </location>
    <ligand>
        <name>Zn(2+)</name>
        <dbReference type="ChEBI" id="CHEBI:29105"/>
        <label>2</label>
    </ligand>
</feature>
<dbReference type="Pfam" id="PF07687">
    <property type="entry name" value="M20_dimer"/>
    <property type="match status" value="1"/>
</dbReference>
<keyword evidence="2" id="KW-0645">Protease</keyword>
<dbReference type="GO" id="GO:0006629">
    <property type="term" value="P:lipid metabolic process"/>
    <property type="evidence" value="ECO:0007669"/>
    <property type="project" value="UniProtKB-ARBA"/>
</dbReference>
<feature type="active site" description="Proton acceptor" evidence="6">
    <location>
        <position position="269"/>
    </location>
</feature>
<dbReference type="InterPro" id="IPR036264">
    <property type="entry name" value="Bact_exopeptidase_dim_dom"/>
</dbReference>
<dbReference type="InterPro" id="IPR002933">
    <property type="entry name" value="Peptidase_M20"/>
</dbReference>
<keyword evidence="5 7" id="KW-0862">Zinc</keyword>
<dbReference type="Proteomes" id="UP000827549">
    <property type="component" value="Chromosome 6"/>
</dbReference>
<evidence type="ECO:0000256" key="8">
    <source>
        <dbReference type="SAM" id="MobiDB-lite"/>
    </source>
</evidence>
<keyword evidence="11" id="KW-0121">Carboxypeptidase</keyword>
<protein>
    <submittedName>
        <fullName evidence="11">Carboxypeptidase S</fullName>
    </submittedName>
</protein>
<evidence type="ECO:0000256" key="9">
    <source>
        <dbReference type="SAM" id="Phobius"/>
    </source>
</evidence>
<keyword evidence="9" id="KW-1133">Transmembrane helix</keyword>
<feature type="transmembrane region" description="Helical" evidence="9">
    <location>
        <begin position="32"/>
        <end position="51"/>
    </location>
</feature>
<evidence type="ECO:0000256" key="5">
    <source>
        <dbReference type="ARBA" id="ARBA00022833"/>
    </source>
</evidence>
<dbReference type="Gene3D" id="1.10.150.900">
    <property type="match status" value="1"/>
</dbReference>
<keyword evidence="3 7" id="KW-0479">Metal-binding</keyword>
<evidence type="ECO:0000256" key="7">
    <source>
        <dbReference type="PIRSR" id="PIRSR037217-2"/>
    </source>
</evidence>
<dbReference type="GeneID" id="87811698"/>
<sequence>MSEKAATPQSLPAPASTPADTQRAGENRKIKFIAGALLALFLVVPLLGGTAGCAEHAKSAMAKVTGKGKHHGGHGGHGHHHKPKPSPKGFCPAQPAPLNVGDNWDPAAEEGYGLAAAQRLARAVQINTVSYDNAPADPKDPAFDGHYKFAEYLSAEFPKVYETLQHEEVNTHGHLYTWKGSNEGLKPVYLMAHEDTVPVNPETIGQWAHAPWSGDITTDEEGAPGTWIWGRGASDCKNSLVGILAAIEKLANEGWTPERTVLIGYGFDEEISGSRGAGPISAIIQERYGVDSIAFLVDEGFSGVEDDVYGLRIASLGMAEKGSTSVKLTVDTLGGHSSVPPPHTGIGYISKFITQIEEHPFKPELTEQSPYLKYLSCLSEHAPSIPGKLKKAVQNPKKWGKLAKKLAAADLKVNAFLATTTAVDLINGGVKVNALPEVVTAVVNHRVSFVSSVNETRQHYLDVLVPYAKKLGFSVTAFGEEEERTDRHLTIESVPRGAESGLEPAPHTPADAPPFELLAGTIKTVFGEDTIVSPTGMYANTDTARTWRLTKHIFRFNPARVTDGLNVHTVNERMKLDGHLSTIRFYYKLLHNTAGWTD</sequence>
<dbReference type="SUPFAM" id="SSF53187">
    <property type="entry name" value="Zn-dependent exopeptidases"/>
    <property type="match status" value="1"/>
</dbReference>
<accession>A0AAF0YK07</accession>
<proteinExistence type="inferred from homology"/>
<dbReference type="Gene3D" id="3.30.70.360">
    <property type="match status" value="1"/>
</dbReference>
<dbReference type="PROSITE" id="PS00758">
    <property type="entry name" value="ARGE_DAPE_CPG2_1"/>
    <property type="match status" value="1"/>
</dbReference>
<dbReference type="PANTHER" id="PTHR45962:SF1">
    <property type="entry name" value="N-FATTY-ACYL-AMINO ACID SYNTHASE_HYDROLASE PM20D1"/>
    <property type="match status" value="1"/>
</dbReference>
<feature type="domain" description="Peptidase M20 dimerisation" evidence="10">
    <location>
        <begin position="319"/>
        <end position="458"/>
    </location>
</feature>
<dbReference type="GO" id="GO:0043605">
    <property type="term" value="P:amide catabolic process"/>
    <property type="evidence" value="ECO:0007669"/>
    <property type="project" value="UniProtKB-ARBA"/>
</dbReference>
<gene>
    <name evidence="11" type="primary">CPS1_4</name>
    <name evidence="11" type="ORF">LOC62_06G008533</name>
</gene>
<dbReference type="InterPro" id="IPR017141">
    <property type="entry name" value="Pept_M20_carboxypep"/>
</dbReference>
<evidence type="ECO:0000313" key="12">
    <source>
        <dbReference type="Proteomes" id="UP000827549"/>
    </source>
</evidence>
<feature type="binding site" evidence="7">
    <location>
        <position position="270"/>
    </location>
    <ligand>
        <name>Zn(2+)</name>
        <dbReference type="ChEBI" id="CHEBI:29105"/>
        <label>1</label>
    </ligand>
</feature>
<dbReference type="PIRSF" id="PIRSF037217">
    <property type="entry name" value="Carboxypeptidase_S"/>
    <property type="match status" value="1"/>
</dbReference>
<evidence type="ECO:0000256" key="1">
    <source>
        <dbReference type="ARBA" id="ARBA00006247"/>
    </source>
</evidence>
<dbReference type="CDD" id="cd05674">
    <property type="entry name" value="M20_yscS"/>
    <property type="match status" value="1"/>
</dbReference>
<feature type="binding site" evidence="7">
    <location>
        <position position="235"/>
    </location>
    <ligand>
        <name>Zn(2+)</name>
        <dbReference type="ChEBI" id="CHEBI:29105"/>
        <label>1</label>
    </ligand>
</feature>
<dbReference type="Gene3D" id="3.40.630.10">
    <property type="entry name" value="Zn peptidases"/>
    <property type="match status" value="1"/>
</dbReference>
<dbReference type="RefSeq" id="XP_062631054.1">
    <property type="nucleotide sequence ID" value="XM_062775070.1"/>
</dbReference>
<feature type="binding site" evidence="7">
    <location>
        <position position="235"/>
    </location>
    <ligand>
        <name>Zn(2+)</name>
        <dbReference type="ChEBI" id="CHEBI:29105"/>
        <label>2</label>
    </ligand>
</feature>
<dbReference type="EMBL" id="CP086719">
    <property type="protein sequence ID" value="WOO85028.1"/>
    <property type="molecule type" value="Genomic_DNA"/>
</dbReference>
<dbReference type="AlphaFoldDB" id="A0AAF0YK07"/>
<dbReference type="Pfam" id="PF01546">
    <property type="entry name" value="Peptidase_M20"/>
    <property type="match status" value="1"/>
</dbReference>
<dbReference type="GO" id="GO:0016810">
    <property type="term" value="F:hydrolase activity, acting on carbon-nitrogen (but not peptide) bonds"/>
    <property type="evidence" value="ECO:0007669"/>
    <property type="project" value="UniProtKB-ARBA"/>
</dbReference>
<keyword evidence="9" id="KW-0472">Membrane</keyword>
<dbReference type="GO" id="GO:0043604">
    <property type="term" value="P:amide biosynthetic process"/>
    <property type="evidence" value="ECO:0007669"/>
    <property type="project" value="UniProtKB-ARBA"/>
</dbReference>
<name>A0AAF0YK07_9TREE</name>
<feature type="compositionally biased region" description="Basic residues" evidence="8">
    <location>
        <begin position="66"/>
        <end position="85"/>
    </location>
</feature>
<feature type="region of interest" description="Disordered" evidence="8">
    <location>
        <begin position="1"/>
        <end position="24"/>
    </location>
</feature>
<keyword evidence="4" id="KW-0378">Hydrolase</keyword>
<evidence type="ECO:0000256" key="4">
    <source>
        <dbReference type="ARBA" id="ARBA00022801"/>
    </source>
</evidence>
<reference evidence="11" key="1">
    <citation type="submission" date="2023-10" db="EMBL/GenBank/DDBJ databases">
        <authorList>
            <person name="Noh H."/>
        </authorList>
    </citation>
    <scope>NUCLEOTIDE SEQUENCE</scope>
    <source>
        <strain evidence="11">DUCC4014</strain>
    </source>
</reference>
<evidence type="ECO:0000256" key="2">
    <source>
        <dbReference type="ARBA" id="ARBA00022670"/>
    </source>
</evidence>
<feature type="active site" evidence="6">
    <location>
        <position position="195"/>
    </location>
</feature>
<dbReference type="GO" id="GO:1990845">
    <property type="term" value="P:adaptive thermogenesis"/>
    <property type="evidence" value="ECO:0007669"/>
    <property type="project" value="UniProtKB-ARBA"/>
</dbReference>
<dbReference type="FunFam" id="1.10.150.900:FF:000003">
    <property type="entry name" value="N-fatty-acyl-amino acid synthase/hydrolase PM20D1"/>
    <property type="match status" value="1"/>
</dbReference>
<dbReference type="GO" id="GO:0006520">
    <property type="term" value="P:amino acid metabolic process"/>
    <property type="evidence" value="ECO:0007669"/>
    <property type="project" value="UniProtKB-ARBA"/>
</dbReference>
<dbReference type="GO" id="GO:0046872">
    <property type="term" value="F:metal ion binding"/>
    <property type="evidence" value="ECO:0007669"/>
    <property type="project" value="UniProtKB-KW"/>
</dbReference>
<dbReference type="PANTHER" id="PTHR45962">
    <property type="entry name" value="N-FATTY-ACYL-AMINO ACID SYNTHASE/HYDROLASE PM20D1"/>
    <property type="match status" value="1"/>
</dbReference>
<evidence type="ECO:0000313" key="11">
    <source>
        <dbReference type="EMBL" id="WOO85028.1"/>
    </source>
</evidence>
<dbReference type="GO" id="GO:0005576">
    <property type="term" value="C:extracellular region"/>
    <property type="evidence" value="ECO:0007669"/>
    <property type="project" value="UniProtKB-ARBA"/>
</dbReference>
<feature type="binding site" evidence="7">
    <location>
        <position position="568"/>
    </location>
    <ligand>
        <name>Zn(2+)</name>
        <dbReference type="ChEBI" id="CHEBI:29105"/>
        <label>1</label>
    </ligand>
</feature>
<evidence type="ECO:0000256" key="3">
    <source>
        <dbReference type="ARBA" id="ARBA00022723"/>
    </source>
</evidence>
<organism evidence="11 12">
    <name type="scientific">Vanrija pseudolonga</name>
    <dbReference type="NCBI Taxonomy" id="143232"/>
    <lineage>
        <taxon>Eukaryota</taxon>
        <taxon>Fungi</taxon>
        <taxon>Dikarya</taxon>
        <taxon>Basidiomycota</taxon>
        <taxon>Agaricomycotina</taxon>
        <taxon>Tremellomycetes</taxon>
        <taxon>Trichosporonales</taxon>
        <taxon>Trichosporonaceae</taxon>
        <taxon>Vanrija</taxon>
    </lineage>
</organism>
<feature type="binding site" evidence="7">
    <location>
        <position position="298"/>
    </location>
    <ligand>
        <name>Zn(2+)</name>
        <dbReference type="ChEBI" id="CHEBI:29105"/>
        <label>2</label>
    </ligand>
</feature>
<dbReference type="GO" id="GO:0004181">
    <property type="term" value="F:metallocarboxypeptidase activity"/>
    <property type="evidence" value="ECO:0007669"/>
    <property type="project" value="InterPro"/>
</dbReference>
<dbReference type="InterPro" id="IPR011650">
    <property type="entry name" value="Peptidase_M20_dimer"/>
</dbReference>
<dbReference type="FunFam" id="3.40.630.10:FF:000027">
    <property type="entry name" value="N-fatty-acyl-amino acid synthase/hydrolase PM20D1"/>
    <property type="match status" value="1"/>
</dbReference>
<evidence type="ECO:0000256" key="6">
    <source>
        <dbReference type="PIRSR" id="PIRSR037217-1"/>
    </source>
</evidence>
<dbReference type="GO" id="GO:0051603">
    <property type="term" value="P:proteolysis involved in protein catabolic process"/>
    <property type="evidence" value="ECO:0007669"/>
    <property type="project" value="TreeGrafter"/>
</dbReference>
<dbReference type="GO" id="GO:0000328">
    <property type="term" value="C:fungal-type vacuole lumen"/>
    <property type="evidence" value="ECO:0007669"/>
    <property type="project" value="TreeGrafter"/>
</dbReference>
<feature type="region of interest" description="Disordered" evidence="8">
    <location>
        <begin position="62"/>
        <end position="95"/>
    </location>
</feature>
<keyword evidence="9" id="KW-0812">Transmembrane</keyword>
<evidence type="ECO:0000259" key="10">
    <source>
        <dbReference type="Pfam" id="PF07687"/>
    </source>
</evidence>
<dbReference type="SUPFAM" id="SSF55031">
    <property type="entry name" value="Bacterial exopeptidase dimerisation domain"/>
    <property type="match status" value="1"/>
</dbReference>
<keyword evidence="12" id="KW-1185">Reference proteome</keyword>